<dbReference type="GO" id="GO:0005737">
    <property type="term" value="C:cytoplasm"/>
    <property type="evidence" value="ECO:0007669"/>
    <property type="project" value="UniProtKB-SubCell"/>
</dbReference>
<accession>A0A1M4V653</accession>
<feature type="site" description="Discriminates between blocked and unblocked aminoacyl-tRNA" evidence="8">
    <location>
        <position position="9"/>
    </location>
</feature>
<dbReference type="InterPro" id="IPR018171">
    <property type="entry name" value="Pept_tRNA_hydro_CS"/>
</dbReference>
<dbReference type="GO" id="GO:0004045">
    <property type="term" value="F:peptidyl-tRNA hydrolase activity"/>
    <property type="evidence" value="ECO:0007669"/>
    <property type="project" value="UniProtKB-UniRule"/>
</dbReference>
<evidence type="ECO:0000256" key="6">
    <source>
        <dbReference type="ARBA" id="ARBA00048707"/>
    </source>
</evidence>
<dbReference type="RefSeq" id="WP_073296850.1">
    <property type="nucleotide sequence ID" value="NZ_FQUF01000010.1"/>
</dbReference>
<dbReference type="NCBIfam" id="TIGR00447">
    <property type="entry name" value="pth"/>
    <property type="match status" value="1"/>
</dbReference>
<feature type="active site" description="Proton acceptor" evidence="8">
    <location>
        <position position="19"/>
    </location>
</feature>
<feature type="binding site" evidence="8">
    <location>
        <position position="64"/>
    </location>
    <ligand>
        <name>tRNA</name>
        <dbReference type="ChEBI" id="CHEBI:17843"/>
    </ligand>
</feature>
<evidence type="ECO:0000313" key="11">
    <source>
        <dbReference type="EMBL" id="SHE64372.1"/>
    </source>
</evidence>
<comment type="similarity">
    <text evidence="5 8 10">Belongs to the PTH family.</text>
</comment>
<dbReference type="SUPFAM" id="SSF53178">
    <property type="entry name" value="Peptidyl-tRNA hydrolase-like"/>
    <property type="match status" value="1"/>
</dbReference>
<dbReference type="GO" id="GO:0000049">
    <property type="term" value="F:tRNA binding"/>
    <property type="evidence" value="ECO:0007669"/>
    <property type="project" value="UniProtKB-UniRule"/>
</dbReference>
<dbReference type="InterPro" id="IPR001328">
    <property type="entry name" value="Pept_tRNA_hydro"/>
</dbReference>
<dbReference type="CDD" id="cd00462">
    <property type="entry name" value="PTH"/>
    <property type="match status" value="1"/>
</dbReference>
<evidence type="ECO:0000256" key="9">
    <source>
        <dbReference type="RuleBase" id="RU000673"/>
    </source>
</evidence>
<evidence type="ECO:0000256" key="2">
    <source>
        <dbReference type="ARBA" id="ARBA00022555"/>
    </source>
</evidence>
<dbReference type="AlphaFoldDB" id="A0A1M4V653"/>
<keyword evidence="2 8" id="KW-0820">tRNA-binding</keyword>
<dbReference type="PROSITE" id="PS01196">
    <property type="entry name" value="PEPT_TRNA_HYDROL_2"/>
    <property type="match status" value="1"/>
</dbReference>
<keyword evidence="12" id="KW-1185">Reference proteome</keyword>
<organism evidence="11 12">
    <name type="scientific">Atopostipes suicloacalis DSM 15692</name>
    <dbReference type="NCBI Taxonomy" id="1121025"/>
    <lineage>
        <taxon>Bacteria</taxon>
        <taxon>Bacillati</taxon>
        <taxon>Bacillota</taxon>
        <taxon>Bacilli</taxon>
        <taxon>Lactobacillales</taxon>
        <taxon>Carnobacteriaceae</taxon>
        <taxon>Atopostipes</taxon>
    </lineage>
</organism>
<feature type="binding site" evidence="8">
    <location>
        <position position="14"/>
    </location>
    <ligand>
        <name>tRNA</name>
        <dbReference type="ChEBI" id="CHEBI:17843"/>
    </ligand>
</feature>
<dbReference type="FunFam" id="3.40.50.1470:FF:000001">
    <property type="entry name" value="Peptidyl-tRNA hydrolase"/>
    <property type="match status" value="1"/>
</dbReference>
<dbReference type="PANTHER" id="PTHR17224:SF1">
    <property type="entry name" value="PEPTIDYL-TRNA HYDROLASE"/>
    <property type="match status" value="1"/>
</dbReference>
<dbReference type="EC" id="3.1.1.29" evidence="1 8"/>
<dbReference type="GO" id="GO:0072344">
    <property type="term" value="P:rescue of stalled ribosome"/>
    <property type="evidence" value="ECO:0007669"/>
    <property type="project" value="UniProtKB-UniRule"/>
</dbReference>
<comment type="subcellular location">
    <subcellularLocation>
        <location evidence="8">Cytoplasm</location>
    </subcellularLocation>
</comment>
<dbReference type="OrthoDB" id="9800507at2"/>
<keyword evidence="8" id="KW-0963">Cytoplasm</keyword>
<dbReference type="Gene3D" id="3.40.50.1470">
    <property type="entry name" value="Peptidyl-tRNA hydrolase"/>
    <property type="match status" value="1"/>
</dbReference>
<evidence type="ECO:0000256" key="10">
    <source>
        <dbReference type="RuleBase" id="RU004320"/>
    </source>
</evidence>
<comment type="function">
    <text evidence="8">Hydrolyzes ribosome-free peptidyl-tRNAs (with 1 or more amino acids incorporated), which drop off the ribosome during protein synthesis, or as a result of ribosome stalling.</text>
</comment>
<evidence type="ECO:0000256" key="5">
    <source>
        <dbReference type="ARBA" id="ARBA00038063"/>
    </source>
</evidence>
<feature type="binding site" evidence="8">
    <location>
        <position position="112"/>
    </location>
    <ligand>
        <name>tRNA</name>
        <dbReference type="ChEBI" id="CHEBI:17843"/>
    </ligand>
</feature>
<feature type="binding site" evidence="8">
    <location>
        <position position="66"/>
    </location>
    <ligand>
        <name>tRNA</name>
        <dbReference type="ChEBI" id="CHEBI:17843"/>
    </ligand>
</feature>
<evidence type="ECO:0000256" key="1">
    <source>
        <dbReference type="ARBA" id="ARBA00013260"/>
    </source>
</evidence>
<sequence length="187" mass="21195">MKLVFGLGNPGNKYKNTKHNIGFIVIDEIAQNLGLTFSQTKFKSLYAEGHIGSEKIILIKPQTFMNLSGESIQPWMDYYDLTGEDIVVIYDDMDLPVGKIRLRVQGSAGGHNGMKSIIEQLGTKEFNRIRVGIGRPFPKQTVISHVLSQFPKERIEDMKAAVLKVEDAVKYWLSSHTFQETMNEFNK</sequence>
<evidence type="ECO:0000256" key="3">
    <source>
        <dbReference type="ARBA" id="ARBA00022801"/>
    </source>
</evidence>
<comment type="catalytic activity">
    <reaction evidence="6 8 9">
        <text>an N-acyl-L-alpha-aminoacyl-tRNA + H2O = an N-acyl-L-amino acid + a tRNA + H(+)</text>
        <dbReference type="Rhea" id="RHEA:54448"/>
        <dbReference type="Rhea" id="RHEA-COMP:10123"/>
        <dbReference type="Rhea" id="RHEA-COMP:13883"/>
        <dbReference type="ChEBI" id="CHEBI:15377"/>
        <dbReference type="ChEBI" id="CHEBI:15378"/>
        <dbReference type="ChEBI" id="CHEBI:59874"/>
        <dbReference type="ChEBI" id="CHEBI:78442"/>
        <dbReference type="ChEBI" id="CHEBI:138191"/>
        <dbReference type="EC" id="3.1.1.29"/>
    </reaction>
</comment>
<name>A0A1M4V653_9LACT</name>
<proteinExistence type="inferred from homology"/>
<evidence type="ECO:0000313" key="12">
    <source>
        <dbReference type="Proteomes" id="UP000184128"/>
    </source>
</evidence>
<dbReference type="HAMAP" id="MF_00083">
    <property type="entry name" value="Pept_tRNA_hydro_bact"/>
    <property type="match status" value="1"/>
</dbReference>
<protein>
    <recommendedName>
        <fullName evidence="7 8">Peptidyl-tRNA hydrolase</fullName>
        <shortName evidence="8">Pth</shortName>
        <ecNumber evidence="1 8">3.1.1.29</ecNumber>
    </recommendedName>
</protein>
<dbReference type="GO" id="GO:0006515">
    <property type="term" value="P:protein quality control for misfolded or incompletely synthesized proteins"/>
    <property type="evidence" value="ECO:0007669"/>
    <property type="project" value="UniProtKB-UniRule"/>
</dbReference>
<feature type="site" description="Stabilizes the basic form of H active site to accept a proton" evidence="8">
    <location>
        <position position="91"/>
    </location>
</feature>
<dbReference type="PROSITE" id="PS01195">
    <property type="entry name" value="PEPT_TRNA_HYDROL_1"/>
    <property type="match status" value="1"/>
</dbReference>
<comment type="subunit">
    <text evidence="8">Monomer.</text>
</comment>
<evidence type="ECO:0000256" key="4">
    <source>
        <dbReference type="ARBA" id="ARBA00022884"/>
    </source>
</evidence>
<keyword evidence="3 8" id="KW-0378">Hydrolase</keyword>
<evidence type="ECO:0000256" key="8">
    <source>
        <dbReference type="HAMAP-Rule" id="MF_00083"/>
    </source>
</evidence>
<dbReference type="STRING" id="1121025.SAMN02745249_00841"/>
<comment type="function">
    <text evidence="8">Catalyzes the release of premature peptidyl moieties from peptidyl-tRNA molecules trapped in stalled 50S ribosomal subunits, and thus maintains levels of free tRNAs and 50S ribosomes.</text>
</comment>
<dbReference type="EMBL" id="FQUF01000010">
    <property type="protein sequence ID" value="SHE64372.1"/>
    <property type="molecule type" value="Genomic_DNA"/>
</dbReference>
<dbReference type="PANTHER" id="PTHR17224">
    <property type="entry name" value="PEPTIDYL-TRNA HYDROLASE"/>
    <property type="match status" value="1"/>
</dbReference>
<dbReference type="Proteomes" id="UP000184128">
    <property type="component" value="Unassembled WGS sequence"/>
</dbReference>
<gene>
    <name evidence="8" type="primary">pth</name>
    <name evidence="11" type="ORF">SAMN02745249_00841</name>
</gene>
<evidence type="ECO:0000256" key="7">
    <source>
        <dbReference type="ARBA" id="ARBA00050038"/>
    </source>
</evidence>
<dbReference type="Pfam" id="PF01195">
    <property type="entry name" value="Pept_tRNA_hydro"/>
    <property type="match status" value="1"/>
</dbReference>
<reference evidence="12" key="1">
    <citation type="submission" date="2016-11" db="EMBL/GenBank/DDBJ databases">
        <authorList>
            <person name="Varghese N."/>
            <person name="Submissions S."/>
        </authorList>
    </citation>
    <scope>NUCLEOTIDE SEQUENCE [LARGE SCALE GENOMIC DNA]</scope>
    <source>
        <strain evidence="12">DSM 15692</strain>
    </source>
</reference>
<dbReference type="InterPro" id="IPR036416">
    <property type="entry name" value="Pept_tRNA_hydro_sf"/>
</dbReference>
<keyword evidence="4 8" id="KW-0694">RNA-binding</keyword>